<dbReference type="SMART" id="SM00860">
    <property type="entry name" value="SMI1_KNR4"/>
    <property type="match status" value="1"/>
</dbReference>
<evidence type="ECO:0000313" key="5">
    <source>
        <dbReference type="Proteomes" id="UP000094285"/>
    </source>
</evidence>
<feature type="compositionally biased region" description="Basic and acidic residues" evidence="2">
    <location>
        <begin position="506"/>
        <end position="516"/>
    </location>
</feature>
<feature type="compositionally biased region" description="Polar residues" evidence="2">
    <location>
        <begin position="86"/>
        <end position="106"/>
    </location>
</feature>
<feature type="region of interest" description="Disordered" evidence="2">
    <location>
        <begin position="65"/>
        <end position="110"/>
    </location>
</feature>
<dbReference type="GO" id="GO:0043332">
    <property type="term" value="C:mating projection tip"/>
    <property type="evidence" value="ECO:0007669"/>
    <property type="project" value="TreeGrafter"/>
</dbReference>
<organism evidence="4 5">
    <name type="scientific">Suhomyces tanzawaensis NRRL Y-17324</name>
    <dbReference type="NCBI Taxonomy" id="984487"/>
    <lineage>
        <taxon>Eukaryota</taxon>
        <taxon>Fungi</taxon>
        <taxon>Dikarya</taxon>
        <taxon>Ascomycota</taxon>
        <taxon>Saccharomycotina</taxon>
        <taxon>Pichiomycetes</taxon>
        <taxon>Debaryomycetaceae</taxon>
        <taxon>Suhomyces</taxon>
    </lineage>
</organism>
<feature type="region of interest" description="Disordered" evidence="2">
    <location>
        <begin position="398"/>
        <end position="421"/>
    </location>
</feature>
<accession>A0A1E4SDE5</accession>
<reference evidence="5" key="1">
    <citation type="submission" date="2016-05" db="EMBL/GenBank/DDBJ databases">
        <title>Comparative genomics of biotechnologically important yeasts.</title>
        <authorList>
            <consortium name="DOE Joint Genome Institute"/>
            <person name="Riley R."/>
            <person name="Haridas S."/>
            <person name="Wolfe K.H."/>
            <person name="Lopes M.R."/>
            <person name="Hittinger C.T."/>
            <person name="Goker M."/>
            <person name="Salamov A."/>
            <person name="Wisecaver J."/>
            <person name="Long T.M."/>
            <person name="Aerts A.L."/>
            <person name="Barry K."/>
            <person name="Choi C."/>
            <person name="Clum A."/>
            <person name="Coughlan A.Y."/>
            <person name="Deshpande S."/>
            <person name="Douglass A.P."/>
            <person name="Hanson S.J."/>
            <person name="Klenk H.-P."/>
            <person name="Labutti K."/>
            <person name="Lapidus A."/>
            <person name="Lindquist E."/>
            <person name="Lipzen A."/>
            <person name="Meier-Kolthoff J.P."/>
            <person name="Ohm R.A."/>
            <person name="Otillar R.P."/>
            <person name="Pangilinan J."/>
            <person name="Peng Y."/>
            <person name="Rokas A."/>
            <person name="Rosa C.A."/>
            <person name="Scheuner C."/>
            <person name="Sibirny A.A."/>
            <person name="Slot J.C."/>
            <person name="Stielow J.B."/>
            <person name="Sun H."/>
            <person name="Kurtzman C.P."/>
            <person name="Blackwell M."/>
            <person name="Grigoriev I.V."/>
            <person name="Jeffries T.W."/>
        </authorList>
    </citation>
    <scope>NUCLEOTIDE SEQUENCE [LARGE SCALE GENOMIC DNA]</scope>
    <source>
        <strain evidence="5">NRRL Y-17324</strain>
    </source>
</reference>
<gene>
    <name evidence="4" type="ORF">CANTADRAFT_23650</name>
</gene>
<feature type="domain" description="Knr4/Smi1-like" evidence="3">
    <location>
        <begin position="138"/>
        <end position="302"/>
    </location>
</feature>
<dbReference type="PANTHER" id="PTHR47432">
    <property type="entry name" value="CELL WALL ASSEMBLY REGULATOR SMI1"/>
    <property type="match status" value="1"/>
</dbReference>
<dbReference type="Gene3D" id="3.40.1580.10">
    <property type="entry name" value="SMI1/KNR4-like"/>
    <property type="match status" value="1"/>
</dbReference>
<evidence type="ECO:0000256" key="1">
    <source>
        <dbReference type="ARBA" id="ARBA00005303"/>
    </source>
</evidence>
<feature type="compositionally biased region" description="Basic and acidic residues" evidence="2">
    <location>
        <begin position="443"/>
        <end position="470"/>
    </location>
</feature>
<dbReference type="Proteomes" id="UP000094285">
    <property type="component" value="Unassembled WGS sequence"/>
</dbReference>
<feature type="region of interest" description="Disordered" evidence="2">
    <location>
        <begin position="320"/>
        <end position="352"/>
    </location>
</feature>
<dbReference type="SUPFAM" id="SSF160631">
    <property type="entry name" value="SMI1/KNR4-like"/>
    <property type="match status" value="1"/>
</dbReference>
<dbReference type="EMBL" id="KV453915">
    <property type="protein sequence ID" value="ODV77534.1"/>
    <property type="molecule type" value="Genomic_DNA"/>
</dbReference>
<dbReference type="InterPro" id="IPR009203">
    <property type="entry name" value="Knr4/Smi1"/>
</dbReference>
<dbReference type="RefSeq" id="XP_020062656.1">
    <property type="nucleotide sequence ID" value="XM_020206986.1"/>
</dbReference>
<dbReference type="PANTHER" id="PTHR47432:SF1">
    <property type="entry name" value="CELL WALL ASSEMBLY REGULATOR SMI1"/>
    <property type="match status" value="1"/>
</dbReference>
<dbReference type="STRING" id="984487.A0A1E4SDE5"/>
<proteinExistence type="inferred from homology"/>
<protein>
    <submittedName>
        <fullName evidence="4">Cell wall assembly and cell proliferation coordinating protein</fullName>
    </submittedName>
</protein>
<evidence type="ECO:0000256" key="2">
    <source>
        <dbReference type="SAM" id="MobiDB-lite"/>
    </source>
</evidence>
<feature type="compositionally biased region" description="Basic and acidic residues" evidence="2">
    <location>
        <begin position="482"/>
        <end position="493"/>
    </location>
</feature>
<dbReference type="Pfam" id="PF09346">
    <property type="entry name" value="SMI1_KNR4"/>
    <property type="match status" value="1"/>
</dbReference>
<feature type="compositionally biased region" description="Acidic residues" evidence="2">
    <location>
        <begin position="334"/>
        <end position="344"/>
    </location>
</feature>
<name>A0A1E4SDE5_9ASCO</name>
<comment type="similarity">
    <text evidence="1">Belongs to the KNR4/SMI1 family.</text>
</comment>
<dbReference type="AlphaFoldDB" id="A0A1E4SDE5"/>
<dbReference type="GeneID" id="30981123"/>
<dbReference type="PIRSF" id="PIRSF017023">
    <property type="entry name" value="KNR4"/>
    <property type="match status" value="1"/>
</dbReference>
<dbReference type="OrthoDB" id="2305498at2759"/>
<feature type="compositionally biased region" description="Basic and acidic residues" evidence="2">
    <location>
        <begin position="525"/>
        <end position="534"/>
    </location>
</feature>
<feature type="compositionally biased region" description="Basic residues" evidence="2">
    <location>
        <begin position="471"/>
        <end position="481"/>
    </location>
</feature>
<dbReference type="InterPro" id="IPR018958">
    <property type="entry name" value="Knr4/Smi1-like_dom"/>
</dbReference>
<evidence type="ECO:0000259" key="3">
    <source>
        <dbReference type="SMART" id="SM00860"/>
    </source>
</evidence>
<feature type="region of interest" description="Disordered" evidence="2">
    <location>
        <begin position="436"/>
        <end position="534"/>
    </location>
</feature>
<feature type="compositionally biased region" description="Low complexity" evidence="2">
    <location>
        <begin position="65"/>
        <end position="80"/>
    </location>
</feature>
<dbReference type="GO" id="GO:0070880">
    <property type="term" value="P:fungal-type cell wall beta-glucan biosynthetic process"/>
    <property type="evidence" value="ECO:0007669"/>
    <property type="project" value="TreeGrafter"/>
</dbReference>
<dbReference type="InterPro" id="IPR037883">
    <property type="entry name" value="Knr4/Smi1-like_sf"/>
</dbReference>
<evidence type="ECO:0000313" key="4">
    <source>
        <dbReference type="EMBL" id="ODV77534.1"/>
    </source>
</evidence>
<feature type="compositionally biased region" description="Basic and acidic residues" evidence="2">
    <location>
        <begin position="320"/>
        <end position="333"/>
    </location>
</feature>
<keyword evidence="5" id="KW-1185">Reference proteome</keyword>
<feature type="compositionally biased region" description="Low complexity" evidence="2">
    <location>
        <begin position="410"/>
        <end position="421"/>
    </location>
</feature>
<dbReference type="InterPro" id="IPR051873">
    <property type="entry name" value="KNR4/SMI1_regulator"/>
</dbReference>
<sequence>MGLLDNFKAFLHSITTEDHYASYDSPYKNSVINNSGSIVGGGNDRDQDSGSRLHELNRLATVNSSTNSLIGGNNSSSNVGYRPGLRSSSNANSTTDLPMQNLNANGQPPLPSMDSLWDRIEHWIEEEYPELEDYLNDGVTTADLNEFENDLGCGSLPAEFRQFYKRHDGQFRGGRPTGLILGLALLDLEGIAEEYAVWGKVAQRLERQQYLAQNQQLQGTSSANQARSNNFMANQRSIPPNAVQSTYYHKAWIPILKDHIGNQIAIDLSPGPNGNWGQMIIFGRDFDTKLVIAGSFVEFIYNYVTDLDAGNFSIDSSETREDQGFLSSSRDDEYGIGDEDEDQGELTFHDPDGKEFGKGAFKGEFSYIEVLKKRALKKYGLTENFETAFTPASVSIKKSKNPLSGVSTPLRSLSPSLSLKNNNSKSALINLENTSKVALPKETLIDDKVESPKDAKEEPKKEEPKKETPKQSKKQQSKKQQSKKEQSKEDVAKVDALNEVSLNEEEPSKEQVKEDSQEILISEPQEERKLETAA</sequence>